<feature type="compositionally biased region" description="Polar residues" evidence="1">
    <location>
        <begin position="27"/>
        <end position="38"/>
    </location>
</feature>
<feature type="compositionally biased region" description="Basic and acidic residues" evidence="1">
    <location>
        <begin position="486"/>
        <end position="510"/>
    </location>
</feature>
<dbReference type="Pfam" id="PF00836">
    <property type="entry name" value="Stathmin"/>
    <property type="match status" value="1"/>
</dbReference>
<dbReference type="PANTHER" id="PTHR10104:SF1">
    <property type="entry name" value="STATHMIN, ISOFORM D"/>
    <property type="match status" value="1"/>
</dbReference>
<dbReference type="AlphaFoldDB" id="A0A195BK96"/>
<dbReference type="EMBL" id="KQ976450">
    <property type="protein sequence ID" value="KYM85713.1"/>
    <property type="molecule type" value="Genomic_DNA"/>
</dbReference>
<dbReference type="GO" id="GO:0007019">
    <property type="term" value="P:microtubule depolymerization"/>
    <property type="evidence" value="ECO:0007669"/>
    <property type="project" value="TreeGrafter"/>
</dbReference>
<dbReference type="GO" id="GO:0031110">
    <property type="term" value="P:regulation of microtubule polymerization or depolymerization"/>
    <property type="evidence" value="ECO:0007669"/>
    <property type="project" value="InterPro"/>
</dbReference>
<feature type="compositionally biased region" description="Basic residues" evidence="1">
    <location>
        <begin position="205"/>
        <end position="217"/>
    </location>
</feature>
<protein>
    <submittedName>
        <fullName evidence="3">Stathmin-4</fullName>
    </submittedName>
</protein>
<keyword evidence="2" id="KW-0812">Transmembrane</keyword>
<feature type="region of interest" description="Disordered" evidence="1">
    <location>
        <begin position="7"/>
        <end position="38"/>
    </location>
</feature>
<dbReference type="GO" id="GO:0031175">
    <property type="term" value="P:neuron projection development"/>
    <property type="evidence" value="ECO:0007669"/>
    <property type="project" value="TreeGrafter"/>
</dbReference>
<feature type="region of interest" description="Disordered" evidence="1">
    <location>
        <begin position="470"/>
        <end position="527"/>
    </location>
</feature>
<gene>
    <name evidence="3" type="ORF">ALC53_04494</name>
</gene>
<evidence type="ECO:0000313" key="3">
    <source>
        <dbReference type="EMBL" id="KYM85713.1"/>
    </source>
</evidence>
<feature type="region of interest" description="Disordered" evidence="1">
    <location>
        <begin position="70"/>
        <end position="92"/>
    </location>
</feature>
<dbReference type="GO" id="GO:0005737">
    <property type="term" value="C:cytoplasm"/>
    <property type="evidence" value="ECO:0007669"/>
    <property type="project" value="TreeGrafter"/>
</dbReference>
<reference evidence="3 4" key="1">
    <citation type="submission" date="2015-09" db="EMBL/GenBank/DDBJ databases">
        <title>Atta colombica WGS genome.</title>
        <authorList>
            <person name="Nygaard S."/>
            <person name="Hu H."/>
            <person name="Boomsma J."/>
            <person name="Zhang G."/>
        </authorList>
    </citation>
    <scope>NUCLEOTIDE SEQUENCE [LARGE SCALE GENOMIC DNA]</scope>
    <source>
        <strain evidence="3">Treedump-2</strain>
        <tissue evidence="3">Whole body</tissue>
    </source>
</reference>
<evidence type="ECO:0000313" key="4">
    <source>
        <dbReference type="Proteomes" id="UP000078540"/>
    </source>
</evidence>
<dbReference type="SUPFAM" id="SSF101494">
    <property type="entry name" value="Stathmin"/>
    <property type="match status" value="1"/>
</dbReference>
<dbReference type="Proteomes" id="UP000078540">
    <property type="component" value="Unassembled WGS sequence"/>
</dbReference>
<keyword evidence="2" id="KW-0472">Membrane</keyword>
<dbReference type="Gene3D" id="6.10.280.30">
    <property type="match status" value="2"/>
</dbReference>
<dbReference type="GO" id="GO:0015631">
    <property type="term" value="F:tubulin binding"/>
    <property type="evidence" value="ECO:0007669"/>
    <property type="project" value="TreeGrafter"/>
</dbReference>
<dbReference type="STRING" id="520822.A0A195BK96"/>
<evidence type="ECO:0000256" key="2">
    <source>
        <dbReference type="SAM" id="Phobius"/>
    </source>
</evidence>
<dbReference type="InterPro" id="IPR036002">
    <property type="entry name" value="Stathmin_sf"/>
</dbReference>
<name>A0A195BK96_9HYME</name>
<feature type="transmembrane region" description="Helical" evidence="2">
    <location>
        <begin position="47"/>
        <end position="68"/>
    </location>
</feature>
<feature type="region of interest" description="Disordered" evidence="1">
    <location>
        <begin position="197"/>
        <end position="217"/>
    </location>
</feature>
<keyword evidence="4" id="KW-1185">Reference proteome</keyword>
<dbReference type="InterPro" id="IPR000956">
    <property type="entry name" value="Stathmin_fam"/>
</dbReference>
<organism evidence="3 4">
    <name type="scientific">Atta colombica</name>
    <dbReference type="NCBI Taxonomy" id="520822"/>
    <lineage>
        <taxon>Eukaryota</taxon>
        <taxon>Metazoa</taxon>
        <taxon>Ecdysozoa</taxon>
        <taxon>Arthropoda</taxon>
        <taxon>Hexapoda</taxon>
        <taxon>Insecta</taxon>
        <taxon>Pterygota</taxon>
        <taxon>Neoptera</taxon>
        <taxon>Endopterygota</taxon>
        <taxon>Hymenoptera</taxon>
        <taxon>Apocrita</taxon>
        <taxon>Aculeata</taxon>
        <taxon>Formicoidea</taxon>
        <taxon>Formicidae</taxon>
        <taxon>Myrmicinae</taxon>
        <taxon>Atta</taxon>
    </lineage>
</organism>
<dbReference type="GO" id="GO:0043005">
    <property type="term" value="C:neuron projection"/>
    <property type="evidence" value="ECO:0007669"/>
    <property type="project" value="TreeGrafter"/>
</dbReference>
<feature type="region of interest" description="Disordered" evidence="1">
    <location>
        <begin position="408"/>
        <end position="445"/>
    </location>
</feature>
<sequence>MSVVEEEVAVSLHQTADNGSGARRGPSSLTSTRSSCGTPRIANNTPLSVVLVVVTIVGWSWLAGRVACRRRGKEEEKEKEEEESGRILSDAGRRGAACGPVALQPPPQLRLASDISGVPNSSLFWSSPLHLVLPATRDLVSRDPIVEITCPETPFAKQPPRTNRNNNMLIGLVRDSVLQCFCHSCKAPLGVVAGQRRNNAPFKKPSGKGKPRTKQPKKVKFITTEIRCQEKSKGGLCYEVILAEPTVPKRAPSPPQQSPTQQTAIEDKLKAAEERRLSIEAHKLAALAAKLSKIEEASRKKDELSAAFIAATRESLDAKMNNTEEKREAHIAELKNKLKDHLESVEKTRLSLEQQTEEVRCAVEEKLKTAAAQRDENIKRMLDRLKEHEEQVARVRQGMSERVQQLESQIQGKLEQARERRETIEREQKEKLRNHKENNKKANRVTSDCPEDFLRKKALIECRRLCDGGLEHGEDSENASDGGARAPDEKVRVRQEGVDRGDESATRDPASRAGDSPPPCNFVPTRIFNRNRTPADNLSYDLCKSMLAIRKIAKRFLRMISLIS</sequence>
<dbReference type="PROSITE" id="PS51663">
    <property type="entry name" value="STATHMIN_3"/>
    <property type="match status" value="1"/>
</dbReference>
<accession>A0A195BK96</accession>
<dbReference type="PANTHER" id="PTHR10104">
    <property type="entry name" value="STATHMIN"/>
    <property type="match status" value="1"/>
</dbReference>
<evidence type="ECO:0000256" key="1">
    <source>
        <dbReference type="SAM" id="MobiDB-lite"/>
    </source>
</evidence>
<keyword evidence="2" id="KW-1133">Transmembrane helix</keyword>
<proteinExistence type="predicted"/>
<feature type="compositionally biased region" description="Basic and acidic residues" evidence="1">
    <location>
        <begin position="415"/>
        <end position="440"/>
    </location>
</feature>